<evidence type="ECO:0000256" key="1">
    <source>
        <dbReference type="SAM" id="MobiDB-lite"/>
    </source>
</evidence>
<dbReference type="Proteomes" id="UP000053617">
    <property type="component" value="Unassembled WGS sequence"/>
</dbReference>
<dbReference type="EMBL" id="KN847476">
    <property type="protein sequence ID" value="KIX07768.1"/>
    <property type="molecule type" value="Genomic_DNA"/>
</dbReference>
<evidence type="ECO:0000313" key="3">
    <source>
        <dbReference type="EMBL" id="KIX07768.1"/>
    </source>
</evidence>
<dbReference type="HOGENOM" id="CLU_994491_0_0_1"/>
<protein>
    <recommendedName>
        <fullName evidence="2">Helitron helicase-like domain-containing protein</fullName>
    </recommendedName>
</protein>
<feature type="region of interest" description="Disordered" evidence="1">
    <location>
        <begin position="244"/>
        <end position="268"/>
    </location>
</feature>
<sequence>MRRKANGAARFYVSKASGLKDLSREELAEVLPADDALLPHIVRQGSDPTGTRPFWRNKRNHLQAQARFLSPGTPPVFVTLSAADMQWQDLHRHLPGFAIVAGADDRSRHNPHIVAHYLLLRFQALTNHVLRPFLGFTDSWNRFEWQARGSGHLHCLFWIPTAPPLDCETDDARAAFAQYWGARITAWNPDPLRLPDARNPASLAPADVANTARISLRPFSTASRCIRPVERRTAYRRRVAQINPRPAAFSSPPPALSPTRRVQCREGHSKDPIFSRHFVD</sequence>
<dbReference type="AlphaFoldDB" id="A0A0D2HBF5"/>
<keyword evidence="4" id="KW-1185">Reference proteome</keyword>
<dbReference type="OrthoDB" id="4961280at2759"/>
<accession>A0A0D2HBF5</accession>
<feature type="domain" description="Helitron helicase-like" evidence="2">
    <location>
        <begin position="17"/>
        <end position="156"/>
    </location>
</feature>
<proteinExistence type="predicted"/>
<reference evidence="3 4" key="1">
    <citation type="submission" date="2015-01" db="EMBL/GenBank/DDBJ databases">
        <title>The Genome Sequence of Rhinocladiella mackenzie CBS 650.93.</title>
        <authorList>
            <consortium name="The Broad Institute Genomics Platform"/>
            <person name="Cuomo C."/>
            <person name="de Hoog S."/>
            <person name="Gorbushina A."/>
            <person name="Stielow B."/>
            <person name="Teixiera M."/>
            <person name="Abouelleil A."/>
            <person name="Chapman S.B."/>
            <person name="Priest M."/>
            <person name="Young S.K."/>
            <person name="Wortman J."/>
            <person name="Nusbaum C."/>
            <person name="Birren B."/>
        </authorList>
    </citation>
    <scope>NUCLEOTIDE SEQUENCE [LARGE SCALE GENOMIC DNA]</scope>
    <source>
        <strain evidence="3 4">CBS 650.93</strain>
    </source>
</reference>
<dbReference type="Pfam" id="PF14214">
    <property type="entry name" value="Helitron_like_N"/>
    <property type="match status" value="1"/>
</dbReference>
<organism evidence="3 4">
    <name type="scientific">Rhinocladiella mackenziei CBS 650.93</name>
    <dbReference type="NCBI Taxonomy" id="1442369"/>
    <lineage>
        <taxon>Eukaryota</taxon>
        <taxon>Fungi</taxon>
        <taxon>Dikarya</taxon>
        <taxon>Ascomycota</taxon>
        <taxon>Pezizomycotina</taxon>
        <taxon>Eurotiomycetes</taxon>
        <taxon>Chaetothyriomycetidae</taxon>
        <taxon>Chaetothyriales</taxon>
        <taxon>Herpotrichiellaceae</taxon>
        <taxon>Rhinocladiella</taxon>
    </lineage>
</organism>
<dbReference type="InterPro" id="IPR025476">
    <property type="entry name" value="Helitron_helicase-like"/>
</dbReference>
<gene>
    <name evidence="3" type="ORF">Z518_02422</name>
</gene>
<dbReference type="VEuPathDB" id="FungiDB:Z518_02422"/>
<dbReference type="STRING" id="1442369.A0A0D2HBF5"/>
<name>A0A0D2HBF5_9EURO</name>
<evidence type="ECO:0000259" key="2">
    <source>
        <dbReference type="Pfam" id="PF14214"/>
    </source>
</evidence>
<dbReference type="RefSeq" id="XP_013274904.1">
    <property type="nucleotide sequence ID" value="XM_013419450.1"/>
</dbReference>
<evidence type="ECO:0000313" key="4">
    <source>
        <dbReference type="Proteomes" id="UP000053617"/>
    </source>
</evidence>
<dbReference type="GeneID" id="25290493"/>